<dbReference type="AlphaFoldDB" id="Q1K321"/>
<evidence type="ECO:0000256" key="1">
    <source>
        <dbReference type="ARBA" id="ARBA00004236"/>
    </source>
</evidence>
<dbReference type="Gene3D" id="3.90.550.10">
    <property type="entry name" value="Spore Coat Polysaccharide Biosynthesis Protein SpsA, Chain A"/>
    <property type="match status" value="1"/>
</dbReference>
<keyword evidence="9" id="KW-1185">Reference proteome</keyword>
<evidence type="ECO:0000259" key="7">
    <source>
        <dbReference type="Pfam" id="PF00535"/>
    </source>
</evidence>
<evidence type="ECO:0000313" key="8">
    <source>
        <dbReference type="EMBL" id="EAT16710.1"/>
    </source>
</evidence>
<reference evidence="8" key="1">
    <citation type="submission" date="2006-05" db="EMBL/GenBank/DDBJ databases">
        <title>Annotation of the draft genome assembly of Desulfuromonas acetoxidans DSM 684.</title>
        <authorList>
            <consortium name="US DOE Joint Genome Institute (JGI-ORNL)"/>
            <person name="Larimer F."/>
            <person name="Land M."/>
            <person name="Hauser L."/>
        </authorList>
    </citation>
    <scope>NUCLEOTIDE SEQUENCE [LARGE SCALE GENOMIC DNA]</scope>
    <source>
        <strain evidence="8">DSM 684</strain>
    </source>
</reference>
<dbReference type="PANTHER" id="PTHR43646">
    <property type="entry name" value="GLYCOSYLTRANSFERASE"/>
    <property type="match status" value="1"/>
</dbReference>
<gene>
    <name evidence="8" type="ORF">Dace_1961</name>
</gene>
<evidence type="ECO:0000256" key="5">
    <source>
        <dbReference type="ARBA" id="ARBA00023136"/>
    </source>
</evidence>
<evidence type="ECO:0000256" key="4">
    <source>
        <dbReference type="ARBA" id="ARBA00022679"/>
    </source>
</evidence>
<dbReference type="GO" id="GO:0005886">
    <property type="term" value="C:plasma membrane"/>
    <property type="evidence" value="ECO:0007669"/>
    <property type="project" value="UniProtKB-SubCell"/>
</dbReference>
<feature type="transmembrane region" description="Helical" evidence="6">
    <location>
        <begin position="339"/>
        <end position="360"/>
    </location>
</feature>
<dbReference type="CDD" id="cd02522">
    <property type="entry name" value="GT_2_like_a"/>
    <property type="match status" value="1"/>
</dbReference>
<evidence type="ECO:0000256" key="2">
    <source>
        <dbReference type="ARBA" id="ARBA00022475"/>
    </source>
</evidence>
<dbReference type="GO" id="GO:0016757">
    <property type="term" value="F:glycosyltransferase activity"/>
    <property type="evidence" value="ECO:0007669"/>
    <property type="project" value="UniProtKB-KW"/>
</dbReference>
<protein>
    <submittedName>
        <fullName evidence="8">Glycosyl transferase, family 2</fullName>
    </submittedName>
</protein>
<comment type="subcellular location">
    <subcellularLocation>
        <location evidence="1">Cell membrane</location>
    </subcellularLocation>
</comment>
<name>Q1K321_DESA6</name>
<feature type="domain" description="Glycosyltransferase 2-like" evidence="7">
    <location>
        <begin position="23"/>
        <end position="126"/>
    </location>
</feature>
<organism evidence="8 9">
    <name type="scientific">Desulfuromonas acetoxidans (strain DSM 684 / 11070)</name>
    <dbReference type="NCBI Taxonomy" id="281689"/>
    <lineage>
        <taxon>Bacteria</taxon>
        <taxon>Pseudomonadati</taxon>
        <taxon>Thermodesulfobacteriota</taxon>
        <taxon>Desulfuromonadia</taxon>
        <taxon>Desulfuromonadales</taxon>
        <taxon>Desulfuromonadaceae</taxon>
        <taxon>Desulfuromonas</taxon>
    </lineage>
</organism>
<dbReference type="EMBL" id="AAEW02000003">
    <property type="protein sequence ID" value="EAT16710.1"/>
    <property type="molecule type" value="Genomic_DNA"/>
</dbReference>
<keyword evidence="4 8" id="KW-0808">Transferase</keyword>
<dbReference type="InterPro" id="IPR029044">
    <property type="entry name" value="Nucleotide-diphossugar_trans"/>
</dbReference>
<comment type="caution">
    <text evidence="8">The sequence shown here is derived from an EMBL/GenBank/DDBJ whole genome shotgun (WGS) entry which is preliminary data.</text>
</comment>
<sequence length="380" mass="43478">MSRRKLRSDLDTMTCCDPTYDLSIVIPVFNEQDALPGLFAALESQVGLSLEIIFSDGGSEDRSTALIDTYRLSSRHRVVLTRGERGRSCQLNRGGQLAHGTWMLFLHADSVWSQADLFFRAVQTLNDERQREDGPVAGHFSLRFSGEALRPRFYRYLSEKAALNLPGTIFGDQGMMLHRTTWHDLNGYDETLPVLEDVELVERLSRSGRMISLPGVLITSSRRYEEDGRLYRQFLNALLLVIFASGQRSLLPVAMGSYRSDHGIARALIVLMQRLWQLPLSAWWCFWYCCGSAVVRYLWVVPFRVYWWRGGSPRLARKLVSRWNVTILTVLDRRLCHSAAAVTLIIVFYLTVLLSLPWCADSVFRRRLSSVKGEIDEFDV</sequence>
<evidence type="ECO:0000313" key="9">
    <source>
        <dbReference type="Proteomes" id="UP000005695"/>
    </source>
</evidence>
<dbReference type="SUPFAM" id="SSF53448">
    <property type="entry name" value="Nucleotide-diphospho-sugar transferases"/>
    <property type="match status" value="1"/>
</dbReference>
<keyword evidence="6" id="KW-0812">Transmembrane</keyword>
<proteinExistence type="predicted"/>
<accession>Q1K321</accession>
<dbReference type="PANTHER" id="PTHR43646:SF2">
    <property type="entry name" value="GLYCOSYLTRANSFERASE 2-LIKE DOMAIN-CONTAINING PROTEIN"/>
    <property type="match status" value="1"/>
</dbReference>
<feature type="transmembrane region" description="Helical" evidence="6">
    <location>
        <begin position="280"/>
        <end position="299"/>
    </location>
</feature>
<dbReference type="Proteomes" id="UP000005695">
    <property type="component" value="Unassembled WGS sequence"/>
</dbReference>
<keyword evidence="5 6" id="KW-0472">Membrane</keyword>
<dbReference type="InterPro" id="IPR026461">
    <property type="entry name" value="Trfase_2_rSAM/seldom_assoc"/>
</dbReference>
<keyword evidence="2" id="KW-1003">Cell membrane</keyword>
<dbReference type="Pfam" id="PF00535">
    <property type="entry name" value="Glycos_transf_2"/>
    <property type="match status" value="1"/>
</dbReference>
<evidence type="ECO:0000256" key="6">
    <source>
        <dbReference type="SAM" id="Phobius"/>
    </source>
</evidence>
<dbReference type="InterPro" id="IPR001173">
    <property type="entry name" value="Glyco_trans_2-like"/>
</dbReference>
<keyword evidence="3" id="KW-0328">Glycosyltransferase</keyword>
<keyword evidence="6" id="KW-1133">Transmembrane helix</keyword>
<evidence type="ECO:0000256" key="3">
    <source>
        <dbReference type="ARBA" id="ARBA00022676"/>
    </source>
</evidence>
<reference evidence="8" key="2">
    <citation type="submission" date="2006-05" db="EMBL/GenBank/DDBJ databases">
        <title>Sequencing of the draft genome and assembly of Desulfuromonas acetoxidans DSM 684.</title>
        <authorList>
            <consortium name="US DOE Joint Genome Institute (JGI-PGF)"/>
            <person name="Copeland A."/>
            <person name="Lucas S."/>
            <person name="Lapidus A."/>
            <person name="Barry K."/>
            <person name="Detter J.C."/>
            <person name="Glavina del Rio T."/>
            <person name="Hammon N."/>
            <person name="Israni S."/>
            <person name="Dalin E."/>
            <person name="Tice H."/>
            <person name="Bruce D."/>
            <person name="Pitluck S."/>
            <person name="Richardson P."/>
        </authorList>
    </citation>
    <scope>NUCLEOTIDE SEQUENCE [LARGE SCALE GENOMIC DNA]</scope>
    <source>
        <strain evidence="8">DSM 684</strain>
    </source>
</reference>